<dbReference type="EMBL" id="CAIX01000108">
    <property type="protein sequence ID" value="CCI45792.1"/>
    <property type="molecule type" value="Genomic_DNA"/>
</dbReference>
<feature type="transmembrane region" description="Helical" evidence="11">
    <location>
        <begin position="255"/>
        <end position="277"/>
    </location>
</feature>
<reference evidence="12 13" key="1">
    <citation type="submission" date="2012-05" db="EMBL/GenBank/DDBJ databases">
        <title>Recombination and specialization in a pathogen metapopulation.</title>
        <authorList>
            <person name="Gardiner A."/>
            <person name="Kemen E."/>
            <person name="Schultz-Larsen T."/>
            <person name="MacLean D."/>
            <person name="Van Oosterhout C."/>
            <person name="Jones J.D.G."/>
        </authorList>
    </citation>
    <scope>NUCLEOTIDE SEQUENCE [LARGE SCALE GENOMIC DNA]</scope>
    <source>
        <strain evidence="12 13">Ac Nc2</strain>
    </source>
</reference>
<feature type="transmembrane region" description="Helical" evidence="11">
    <location>
        <begin position="143"/>
        <end position="160"/>
    </location>
</feature>
<keyword evidence="13" id="KW-1185">Reference proteome</keyword>
<dbReference type="InParanoid" id="A0A024GHG6"/>
<evidence type="ECO:0000313" key="13">
    <source>
        <dbReference type="Proteomes" id="UP000053237"/>
    </source>
</evidence>
<evidence type="ECO:0000256" key="5">
    <source>
        <dbReference type="ARBA" id="ARBA00022824"/>
    </source>
</evidence>
<proteinExistence type="inferred from homology"/>
<keyword evidence="7 9" id="KW-0472">Membrane</keyword>
<feature type="transmembrane region" description="Helical" evidence="11">
    <location>
        <begin position="382"/>
        <end position="399"/>
    </location>
</feature>
<evidence type="ECO:0000256" key="10">
    <source>
        <dbReference type="PIRSR" id="PIRSR000439-1"/>
    </source>
</evidence>
<dbReference type="InterPro" id="IPR014371">
    <property type="entry name" value="Oat_ACAT_DAG_ARE"/>
</dbReference>
<keyword evidence="4 11" id="KW-0812">Transmembrane</keyword>
<dbReference type="Proteomes" id="UP000053237">
    <property type="component" value="Unassembled WGS sequence"/>
</dbReference>
<dbReference type="OrthoDB" id="10039049at2759"/>
<evidence type="ECO:0000256" key="8">
    <source>
        <dbReference type="ARBA" id="ARBA00023315"/>
    </source>
</evidence>
<feature type="transmembrane region" description="Helical" evidence="11">
    <location>
        <begin position="216"/>
        <end position="235"/>
    </location>
</feature>
<dbReference type="PANTHER" id="PTHR10408">
    <property type="entry name" value="STEROL O-ACYLTRANSFERASE"/>
    <property type="match status" value="1"/>
</dbReference>
<protein>
    <recommendedName>
        <fullName evidence="9">O-acyltransferase</fullName>
    </recommendedName>
</protein>
<dbReference type="PIRSF" id="PIRSF000439">
    <property type="entry name" value="Oat_ACAT_DAG_ARE"/>
    <property type="match status" value="1"/>
</dbReference>
<keyword evidence="6 11" id="KW-1133">Transmembrane helix</keyword>
<name>A0A024GHG6_9STRA</name>
<feature type="transmembrane region" description="Helical" evidence="11">
    <location>
        <begin position="411"/>
        <end position="434"/>
    </location>
</feature>
<evidence type="ECO:0000256" key="6">
    <source>
        <dbReference type="ARBA" id="ARBA00022989"/>
    </source>
</evidence>
<dbReference type="InterPro" id="IPR004299">
    <property type="entry name" value="MBOAT_fam"/>
</dbReference>
<evidence type="ECO:0000256" key="9">
    <source>
        <dbReference type="PIRNR" id="PIRNR000439"/>
    </source>
</evidence>
<keyword evidence="3 9" id="KW-0808">Transferase</keyword>
<feature type="transmembrane region" description="Helical" evidence="11">
    <location>
        <begin position="357"/>
        <end position="375"/>
    </location>
</feature>
<evidence type="ECO:0000256" key="7">
    <source>
        <dbReference type="ARBA" id="ARBA00023136"/>
    </source>
</evidence>
<dbReference type="Pfam" id="PF03062">
    <property type="entry name" value="MBOAT"/>
    <property type="match status" value="1"/>
</dbReference>
<feature type="transmembrane region" description="Helical" evidence="11">
    <location>
        <begin position="83"/>
        <end position="107"/>
    </location>
</feature>
<feature type="transmembrane region" description="Helical" evidence="11">
    <location>
        <begin position="119"/>
        <end position="137"/>
    </location>
</feature>
<comment type="similarity">
    <text evidence="2 9">Belongs to the membrane-bound acyltransferase family. Sterol o-acyltransferase subfamily.</text>
</comment>
<evidence type="ECO:0000256" key="4">
    <source>
        <dbReference type="ARBA" id="ARBA00022692"/>
    </source>
</evidence>
<feature type="transmembrane region" description="Helical" evidence="11">
    <location>
        <begin position="331"/>
        <end position="351"/>
    </location>
</feature>
<comment type="caution">
    <text evidence="12">The sequence shown here is derived from an EMBL/GenBank/DDBJ whole genome shotgun (WGS) entry which is preliminary data.</text>
</comment>
<evidence type="ECO:0000256" key="3">
    <source>
        <dbReference type="ARBA" id="ARBA00022679"/>
    </source>
</evidence>
<gene>
    <name evidence="12" type="ORF">BN9_067020</name>
</gene>
<organism evidence="12 13">
    <name type="scientific">Albugo candida</name>
    <dbReference type="NCBI Taxonomy" id="65357"/>
    <lineage>
        <taxon>Eukaryota</taxon>
        <taxon>Sar</taxon>
        <taxon>Stramenopiles</taxon>
        <taxon>Oomycota</taxon>
        <taxon>Peronosporomycetes</taxon>
        <taxon>Albuginales</taxon>
        <taxon>Albuginaceae</taxon>
        <taxon>Albugo</taxon>
    </lineage>
</organism>
<feature type="transmembrane region" description="Helical" evidence="11">
    <location>
        <begin position="41"/>
        <end position="63"/>
    </location>
</feature>
<dbReference type="AlphaFoldDB" id="A0A024GHG6"/>
<evidence type="ECO:0000313" key="12">
    <source>
        <dbReference type="EMBL" id="CCI45792.1"/>
    </source>
</evidence>
<evidence type="ECO:0000256" key="2">
    <source>
        <dbReference type="ARBA" id="ARBA00009010"/>
    </source>
</evidence>
<dbReference type="GO" id="GO:0005789">
    <property type="term" value="C:endoplasmic reticulum membrane"/>
    <property type="evidence" value="ECO:0007669"/>
    <property type="project" value="UniProtKB-SubCell"/>
</dbReference>
<dbReference type="GO" id="GO:0008374">
    <property type="term" value="F:O-acyltransferase activity"/>
    <property type="evidence" value="ECO:0007669"/>
    <property type="project" value="InterPro"/>
</dbReference>
<comment type="subcellular location">
    <subcellularLocation>
        <location evidence="1 9">Endoplasmic reticulum membrane</location>
        <topology evidence="1 9">Multi-pass membrane protein</topology>
    </subcellularLocation>
</comment>
<sequence>MENASQQVSKIVSNAPKSICDVSPLDIADARSSVHNSDFRGLYNLCSICGGLYVLDTLISTLWNVKNAFDPSLFRTVFYSYEFVDAVMVLILQCVFSSMAMIPVYIASRWQNSRLLTNVIHHVLQSIFLFSNMTYIIYRDWHIIHIMIVFIECVVLLMKMHSYTRVQIQSVRSSTTTRQDQSFRSFCLFLFFPTLVYQNHFPRTRSIRLWYLMEKLSALILAFAMFYVIVTNHVIPVLNDSGVNDPVLVISNLLLPFVGCYLMTWFVIFECICNIAAEITMYAKRDFYGDWWNSTTFEEFARKWNRPVHEFLFHHVYLEGRKSFQMSRSSAMFLTFFLSAAVHECCFIVVFRAVRMYHFVIHMSEIGCIVFGNGLKGTRVGNYFYWLAMAFGLPLQAVLYCREYHGGNPIFLHILMPMMVGSCCFLAVISILYVSKLRG</sequence>
<dbReference type="PANTHER" id="PTHR10408:SF9">
    <property type="entry name" value="STEROL O-ACYLTRANSFERASE 2-RELATED"/>
    <property type="match status" value="1"/>
</dbReference>
<keyword evidence="5 9" id="KW-0256">Endoplasmic reticulum</keyword>
<evidence type="ECO:0000256" key="11">
    <source>
        <dbReference type="SAM" id="Phobius"/>
    </source>
</evidence>
<dbReference type="STRING" id="65357.A0A024GHG6"/>
<keyword evidence="8 9" id="KW-0012">Acyltransferase</keyword>
<evidence type="ECO:0000256" key="1">
    <source>
        <dbReference type="ARBA" id="ARBA00004477"/>
    </source>
</evidence>
<feature type="active site" evidence="10">
    <location>
        <position position="343"/>
    </location>
</feature>
<accession>A0A024GHG6</accession>